<dbReference type="InterPro" id="IPR025558">
    <property type="entry name" value="DUF4283"/>
</dbReference>
<sequence length="460" mass="51589">SSNPKPQTLKLISRSIHGELTTGVYSLEDDDHPFQNLEQKAGRIDGSKNSGDFNVSDVRINGGPVKEAVSQGQNSQETLVFNRPNIGNLNTKVPASSTSSHPSVHQGRHERIEEMSSGDRGEGRQSSGIRHYENEAKIMAQNTNNHQEDNSNEQQGKHTMNMNTQPATSATTTSNFSFAITGTSSHLTPHLNAGNSSGKQNQQDKGGRNDEVNDPRQEQNKESQDKIQRQPQQPGNENGSLEGSKLEQNQRNLQCTQITPSKLKEEGRLMISTTRQGITITTTSPKFLTTFQARMRYNQAQNETPITLNEPVHTTKQGFPAVLIDESDYYVKLVEICKYTLVGKFTNTMPRMELVRKSFILQTQLMGGVKITHFNSRHVYIDLDNELDYQTVWTKLKMHIEGHAMRIQAWTPDFTPEEETPVVPIWKSIPGLPWHCYNNVFLTTISESIGKVLFLESPTS</sequence>
<feature type="compositionally biased region" description="Polar residues" evidence="1">
    <location>
        <begin position="152"/>
        <end position="166"/>
    </location>
</feature>
<evidence type="ECO:0000313" key="3">
    <source>
        <dbReference type="EMBL" id="TMX01007.1"/>
    </source>
</evidence>
<dbReference type="EMBL" id="RXGB01000957">
    <property type="protein sequence ID" value="TMX01007.1"/>
    <property type="molecule type" value="Genomic_DNA"/>
</dbReference>
<feature type="region of interest" description="Disordered" evidence="1">
    <location>
        <begin position="83"/>
        <end position="127"/>
    </location>
</feature>
<accession>A0A6N2C0B4</accession>
<dbReference type="AlphaFoldDB" id="A0A6N2C0B4"/>
<feature type="compositionally biased region" description="Polar residues" evidence="1">
    <location>
        <begin position="229"/>
        <end position="260"/>
    </location>
</feature>
<proteinExistence type="predicted"/>
<feature type="non-terminal residue" evidence="3">
    <location>
        <position position="1"/>
    </location>
</feature>
<feature type="compositionally biased region" description="Polar residues" evidence="1">
    <location>
        <begin position="83"/>
        <end position="103"/>
    </location>
</feature>
<feature type="region of interest" description="Disordered" evidence="1">
    <location>
        <begin position="182"/>
        <end position="261"/>
    </location>
</feature>
<protein>
    <recommendedName>
        <fullName evidence="2">DUF4283 domain-containing protein</fullName>
    </recommendedName>
</protein>
<feature type="compositionally biased region" description="Basic and acidic residues" evidence="1">
    <location>
        <begin position="205"/>
        <end position="228"/>
    </location>
</feature>
<evidence type="ECO:0000256" key="1">
    <source>
        <dbReference type="SAM" id="MobiDB-lite"/>
    </source>
</evidence>
<feature type="compositionally biased region" description="Basic and acidic residues" evidence="1">
    <location>
        <begin position="107"/>
        <end position="123"/>
    </location>
</feature>
<dbReference type="PANTHER" id="PTHR31286">
    <property type="entry name" value="GLYCINE-RICH CELL WALL STRUCTURAL PROTEIN 1.8-LIKE"/>
    <property type="match status" value="1"/>
</dbReference>
<comment type="caution">
    <text evidence="3">The sequence shown here is derived from an EMBL/GenBank/DDBJ whole genome shotgun (WGS) entry which is preliminary data.</text>
</comment>
<feature type="domain" description="DUF4283" evidence="2">
    <location>
        <begin position="336"/>
        <end position="418"/>
    </location>
</feature>
<reference evidence="3" key="1">
    <citation type="submission" date="2019-05" db="EMBL/GenBank/DDBJ databases">
        <title>The de novo reference genome and transcriptome assemblies of the wild tomato species Solanum chilense.</title>
        <authorList>
            <person name="Stam R."/>
            <person name="Nosenko T."/>
            <person name="Hoerger A.C."/>
            <person name="Stephan W."/>
            <person name="Seidel M.A."/>
            <person name="Kuhn J.M.M."/>
            <person name="Haberer G."/>
            <person name="Tellier A."/>
        </authorList>
    </citation>
    <scope>NUCLEOTIDE SEQUENCE</scope>
    <source>
        <tissue evidence="3">Mature leaves</tissue>
    </source>
</reference>
<name>A0A6N2C0B4_SOLCI</name>
<dbReference type="Pfam" id="PF14111">
    <property type="entry name" value="DUF4283"/>
    <property type="match status" value="1"/>
</dbReference>
<evidence type="ECO:0000259" key="2">
    <source>
        <dbReference type="Pfam" id="PF14111"/>
    </source>
</evidence>
<feature type="region of interest" description="Disordered" evidence="1">
    <location>
        <begin position="143"/>
        <end position="170"/>
    </location>
</feature>
<organism evidence="3">
    <name type="scientific">Solanum chilense</name>
    <name type="common">Tomato</name>
    <name type="synonym">Lycopersicon chilense</name>
    <dbReference type="NCBI Taxonomy" id="4083"/>
    <lineage>
        <taxon>Eukaryota</taxon>
        <taxon>Viridiplantae</taxon>
        <taxon>Streptophyta</taxon>
        <taxon>Embryophyta</taxon>
        <taxon>Tracheophyta</taxon>
        <taxon>Spermatophyta</taxon>
        <taxon>Magnoliopsida</taxon>
        <taxon>eudicotyledons</taxon>
        <taxon>Gunneridae</taxon>
        <taxon>Pentapetalae</taxon>
        <taxon>asterids</taxon>
        <taxon>lamiids</taxon>
        <taxon>Solanales</taxon>
        <taxon>Solanaceae</taxon>
        <taxon>Solanoideae</taxon>
        <taxon>Solaneae</taxon>
        <taxon>Solanum</taxon>
        <taxon>Solanum subgen. Lycopersicon</taxon>
    </lineage>
</organism>
<dbReference type="PANTHER" id="PTHR31286:SF177">
    <property type="entry name" value="ENDONUCLEASE_EXONUCLEASE_PHOSPHATASE"/>
    <property type="match status" value="1"/>
</dbReference>
<gene>
    <name evidence="3" type="ORF">EJD97_025412</name>
</gene>
<dbReference type="InterPro" id="IPR040256">
    <property type="entry name" value="At4g02000-like"/>
</dbReference>
<feature type="compositionally biased region" description="Polar residues" evidence="1">
    <location>
        <begin position="182"/>
        <end position="204"/>
    </location>
</feature>